<feature type="transmembrane region" description="Helical" evidence="9">
    <location>
        <begin position="170"/>
        <end position="194"/>
    </location>
</feature>
<feature type="binding site" evidence="7">
    <location>
        <position position="344"/>
    </location>
    <ligand>
        <name>Zn(2+)</name>
        <dbReference type="ChEBI" id="CHEBI:29105"/>
        <note>catalytic</note>
    </ligand>
</feature>
<reference evidence="12" key="1">
    <citation type="submission" date="2022-03" db="EMBL/GenBank/DDBJ databases">
        <title>Complete genome sequence of Caldinitratiruptor microaerophilus.</title>
        <authorList>
            <person name="Mukaiyama R."/>
            <person name="Nishiyama T."/>
            <person name="Ueda K."/>
        </authorList>
    </citation>
    <scope>NUCLEOTIDE SEQUENCE</scope>
    <source>
        <strain evidence="12">JCM 16183</strain>
    </source>
</reference>
<dbReference type="GO" id="GO:0071586">
    <property type="term" value="P:CAAX-box protein processing"/>
    <property type="evidence" value="ECO:0007669"/>
    <property type="project" value="InterPro"/>
</dbReference>
<feature type="binding site" evidence="7">
    <location>
        <position position="273"/>
    </location>
    <ligand>
        <name>Zn(2+)</name>
        <dbReference type="ChEBI" id="CHEBI:29105"/>
        <note>catalytic</note>
    </ligand>
</feature>
<evidence type="ECO:0000256" key="1">
    <source>
        <dbReference type="ARBA" id="ARBA00022670"/>
    </source>
</evidence>
<protein>
    <submittedName>
        <fullName evidence="12">Ste24 endopeptidase</fullName>
    </submittedName>
</protein>
<evidence type="ECO:0000256" key="8">
    <source>
        <dbReference type="RuleBase" id="RU003983"/>
    </source>
</evidence>
<name>A0AA35CQ45_9FIRM</name>
<evidence type="ECO:0000256" key="7">
    <source>
        <dbReference type="PIRSR" id="PIRSR627057-2"/>
    </source>
</evidence>
<evidence type="ECO:0000259" key="10">
    <source>
        <dbReference type="Pfam" id="PF01435"/>
    </source>
</evidence>
<dbReference type="CDD" id="cd07343">
    <property type="entry name" value="M48A_Zmpste24p_like"/>
    <property type="match status" value="1"/>
</dbReference>
<dbReference type="Proteomes" id="UP001163687">
    <property type="component" value="Chromosome"/>
</dbReference>
<evidence type="ECO:0000256" key="9">
    <source>
        <dbReference type="SAM" id="Phobius"/>
    </source>
</evidence>
<feature type="transmembrane region" description="Helical" evidence="9">
    <location>
        <begin position="145"/>
        <end position="164"/>
    </location>
</feature>
<dbReference type="Pfam" id="PF16491">
    <property type="entry name" value="Peptidase_M48_N"/>
    <property type="match status" value="1"/>
</dbReference>
<feature type="transmembrane region" description="Helical" evidence="9">
    <location>
        <begin position="12"/>
        <end position="32"/>
    </location>
</feature>
<comment type="similarity">
    <text evidence="8">Belongs to the peptidase M48 family.</text>
</comment>
<comment type="cofactor">
    <cofactor evidence="7 8">
        <name>Zn(2+)</name>
        <dbReference type="ChEBI" id="CHEBI:29105"/>
    </cofactor>
    <text evidence="7 8">Binds 1 zinc ion per subunit.</text>
</comment>
<evidence type="ECO:0000256" key="3">
    <source>
        <dbReference type="ARBA" id="ARBA00022801"/>
    </source>
</evidence>
<dbReference type="GO" id="GO:0004222">
    <property type="term" value="F:metalloendopeptidase activity"/>
    <property type="evidence" value="ECO:0007669"/>
    <property type="project" value="InterPro"/>
</dbReference>
<keyword evidence="3 8" id="KW-0378">Hydrolase</keyword>
<evidence type="ECO:0000256" key="6">
    <source>
        <dbReference type="PIRSR" id="PIRSR627057-1"/>
    </source>
</evidence>
<dbReference type="Pfam" id="PF01435">
    <property type="entry name" value="Peptidase_M48"/>
    <property type="match status" value="1"/>
</dbReference>
<organism evidence="12 13">
    <name type="scientific">Caldinitratiruptor microaerophilus</name>
    <dbReference type="NCBI Taxonomy" id="671077"/>
    <lineage>
        <taxon>Bacteria</taxon>
        <taxon>Bacillati</taxon>
        <taxon>Bacillota</taxon>
        <taxon>Clostridia</taxon>
        <taxon>Eubacteriales</taxon>
        <taxon>Symbiobacteriaceae</taxon>
        <taxon>Caldinitratiruptor</taxon>
    </lineage>
</organism>
<feature type="active site" evidence="6">
    <location>
        <position position="274"/>
    </location>
</feature>
<dbReference type="KEGG" id="cmic:caldi_32020"/>
<feature type="transmembrane region" description="Helical" evidence="9">
    <location>
        <begin position="57"/>
        <end position="76"/>
    </location>
</feature>
<keyword evidence="4 7" id="KW-0862">Zinc</keyword>
<proteinExistence type="inferred from homology"/>
<dbReference type="GO" id="GO:0046872">
    <property type="term" value="F:metal ion binding"/>
    <property type="evidence" value="ECO:0007669"/>
    <property type="project" value="UniProtKB-KW"/>
</dbReference>
<evidence type="ECO:0000256" key="2">
    <source>
        <dbReference type="ARBA" id="ARBA00022723"/>
    </source>
</evidence>
<keyword evidence="2 7" id="KW-0479">Metal-binding</keyword>
<dbReference type="InterPro" id="IPR032456">
    <property type="entry name" value="Peptidase_M48_N"/>
</dbReference>
<keyword evidence="5 8" id="KW-0482">Metalloprotease</keyword>
<evidence type="ECO:0000313" key="12">
    <source>
        <dbReference type="EMBL" id="BDG62112.1"/>
    </source>
</evidence>
<evidence type="ECO:0000259" key="11">
    <source>
        <dbReference type="Pfam" id="PF16491"/>
    </source>
</evidence>
<dbReference type="EMBL" id="AP025628">
    <property type="protein sequence ID" value="BDG62112.1"/>
    <property type="molecule type" value="Genomic_DNA"/>
</dbReference>
<feature type="domain" description="CAAX prenyl protease 1 N-terminal" evidence="11">
    <location>
        <begin position="33"/>
        <end position="199"/>
    </location>
</feature>
<keyword evidence="9" id="KW-0812">Transmembrane</keyword>
<evidence type="ECO:0000256" key="4">
    <source>
        <dbReference type="ARBA" id="ARBA00022833"/>
    </source>
</evidence>
<dbReference type="PANTHER" id="PTHR10120">
    <property type="entry name" value="CAAX PRENYL PROTEASE 1"/>
    <property type="match status" value="1"/>
</dbReference>
<evidence type="ECO:0000313" key="13">
    <source>
        <dbReference type="Proteomes" id="UP001163687"/>
    </source>
</evidence>
<feature type="transmembrane region" description="Helical" evidence="9">
    <location>
        <begin position="316"/>
        <end position="335"/>
    </location>
</feature>
<dbReference type="AlphaFoldDB" id="A0AA35CQ45"/>
<sequence>MSAESRGILWGAGLLAGFTALLLLIGVLAPWAPPAEALRHFDPAYLVRAKAYSRARYLLFLAGQALPVALLVWTIARGWDRALARWLLGLVGPRPVLAAVLIGAIVSVGITAAGLPAGIARFVLDHRYGLSTQTVGLWLADLGKSLLIGLAISSALLAALFAAIRRWPAGWWAAAAAGFALYLALSSFLGPVVIDPLFHRFTPVADAELAAESRQLARRAGVPVREVLVMDASRRTRRVNAYFTGFGATRRIVLYDTLLQSYDRRQVLLVLAHELGHWRLHHIYLGIALGAAGSAGVFWLAQRLLAGAPGRPGDPAHVVVLVLFLTLASFAALPVQNAVSRTFERQADRFALALTGDGPGMAELEKRLARSNLADVAPHPFTVAVLFTHPPVLERIETALAASR</sequence>
<feature type="active site" description="Proton donor" evidence="6">
    <location>
        <position position="348"/>
    </location>
</feature>
<keyword evidence="9" id="KW-0472">Membrane</keyword>
<keyword evidence="9" id="KW-1133">Transmembrane helix</keyword>
<feature type="domain" description="Peptidase M48" evidence="10">
    <location>
        <begin position="206"/>
        <end position="399"/>
    </location>
</feature>
<keyword evidence="13" id="KW-1185">Reference proteome</keyword>
<keyword evidence="1 8" id="KW-0645">Protease</keyword>
<evidence type="ECO:0000256" key="5">
    <source>
        <dbReference type="ARBA" id="ARBA00023049"/>
    </source>
</evidence>
<feature type="transmembrane region" description="Helical" evidence="9">
    <location>
        <begin position="283"/>
        <end position="301"/>
    </location>
</feature>
<dbReference type="InterPro" id="IPR027057">
    <property type="entry name" value="CAXX_Prtase_1"/>
</dbReference>
<feature type="binding site" evidence="7">
    <location>
        <position position="277"/>
    </location>
    <ligand>
        <name>Zn(2+)</name>
        <dbReference type="ChEBI" id="CHEBI:29105"/>
        <note>catalytic</note>
    </ligand>
</feature>
<dbReference type="Gene3D" id="3.30.2010.10">
    <property type="entry name" value="Metalloproteases ('zincins'), catalytic domain"/>
    <property type="match status" value="1"/>
</dbReference>
<feature type="transmembrane region" description="Helical" evidence="9">
    <location>
        <begin position="96"/>
        <end position="124"/>
    </location>
</feature>
<accession>A0AA35CQ45</accession>
<dbReference type="InterPro" id="IPR001915">
    <property type="entry name" value="Peptidase_M48"/>
</dbReference>
<gene>
    <name evidence="12" type="ORF">caldi_32020</name>
</gene>
<dbReference type="RefSeq" id="WP_264842714.1">
    <property type="nucleotide sequence ID" value="NZ_AP025628.1"/>
</dbReference>